<name>A0ABS3C3K4_9BACT</name>
<dbReference type="RefSeq" id="WP_206577966.1">
    <property type="nucleotide sequence ID" value="NZ_JAFKCT010000003.1"/>
</dbReference>
<feature type="transmembrane region" description="Helical" evidence="1">
    <location>
        <begin position="157"/>
        <end position="175"/>
    </location>
</feature>
<proteinExistence type="predicted"/>
<feature type="transmembrane region" description="Helical" evidence="1">
    <location>
        <begin position="128"/>
        <end position="145"/>
    </location>
</feature>
<evidence type="ECO:0000256" key="1">
    <source>
        <dbReference type="SAM" id="Phobius"/>
    </source>
</evidence>
<comment type="caution">
    <text evidence="2">The sequence shown here is derived from an EMBL/GenBank/DDBJ whole genome shotgun (WGS) entry which is preliminary data.</text>
</comment>
<gene>
    <name evidence="2" type="ORF">J0A68_09460</name>
</gene>
<dbReference type="EMBL" id="JAFKCT010000003">
    <property type="protein sequence ID" value="MBN7811184.1"/>
    <property type="molecule type" value="Genomic_DNA"/>
</dbReference>
<accession>A0ABS3C3K4</accession>
<evidence type="ECO:0008006" key="4">
    <source>
        <dbReference type="Google" id="ProtNLM"/>
    </source>
</evidence>
<protein>
    <recommendedName>
        <fullName evidence="4">DUF3278 domain-containing protein</fullName>
    </recommendedName>
</protein>
<dbReference type="Proteomes" id="UP000664317">
    <property type="component" value="Unassembled WGS sequence"/>
</dbReference>
<reference evidence="2 3" key="1">
    <citation type="submission" date="2021-03" db="EMBL/GenBank/DDBJ databases">
        <title>novel species isolated from a fishpond in China.</title>
        <authorList>
            <person name="Lu H."/>
            <person name="Cai Z."/>
        </authorList>
    </citation>
    <scope>NUCLEOTIDE SEQUENCE [LARGE SCALE GENOMIC DNA]</scope>
    <source>
        <strain evidence="2 3">H41</strain>
    </source>
</reference>
<keyword evidence="1" id="KW-0472">Membrane</keyword>
<evidence type="ECO:0000313" key="2">
    <source>
        <dbReference type="EMBL" id="MBN7811184.1"/>
    </source>
</evidence>
<feature type="transmembrane region" description="Helical" evidence="1">
    <location>
        <begin position="45"/>
        <end position="63"/>
    </location>
</feature>
<sequence length="198" mass="23079">MELEEMKSLWEELSLKVEQQEKIQKKVLMDITQHNYRKRLNSIRIPELLGSIVCLGYAAYFILSFSKLTVTINQVFAAFDILFLIGLPIASLLAVRNLNQLNLVQTTPAKTLEKFAKRKIQFFRVQQFGFFLSGLFLISVLPPLAEISGKADIIRQPYFWLIYVPAGLLFMFFFGRWGMRKYRKIIQDSEDMIRGLED</sequence>
<keyword evidence="1" id="KW-1133">Transmembrane helix</keyword>
<keyword evidence="1" id="KW-0812">Transmembrane</keyword>
<keyword evidence="3" id="KW-1185">Reference proteome</keyword>
<evidence type="ECO:0000313" key="3">
    <source>
        <dbReference type="Proteomes" id="UP000664317"/>
    </source>
</evidence>
<organism evidence="2 3">
    <name type="scientific">Algoriphagus oliviformis</name>
    <dbReference type="NCBI Taxonomy" id="2811231"/>
    <lineage>
        <taxon>Bacteria</taxon>
        <taxon>Pseudomonadati</taxon>
        <taxon>Bacteroidota</taxon>
        <taxon>Cytophagia</taxon>
        <taxon>Cytophagales</taxon>
        <taxon>Cyclobacteriaceae</taxon>
        <taxon>Algoriphagus</taxon>
    </lineage>
</organism>
<feature type="transmembrane region" description="Helical" evidence="1">
    <location>
        <begin position="75"/>
        <end position="95"/>
    </location>
</feature>